<comment type="function">
    <text evidence="1">Could be involved in insertion of integral membrane proteins into the membrane.</text>
</comment>
<dbReference type="RefSeq" id="WP_259220317.1">
    <property type="nucleotide sequence ID" value="NZ_JANTZZ010000011.1"/>
</dbReference>
<dbReference type="AlphaFoldDB" id="A0A9X2Q1C2"/>
<comment type="caution">
    <text evidence="2">The sequence shown here is derived from an EMBL/GenBank/DDBJ whole genome shotgun (WGS) entry which is preliminary data.</text>
</comment>
<name>A0A9X2Q1C2_9BACT</name>
<keyword evidence="1" id="KW-0472">Membrane</keyword>
<accession>A0A9X2Q1C2</accession>
<dbReference type="InterPro" id="IPR002696">
    <property type="entry name" value="Membr_insert_effic_factor_YidD"/>
</dbReference>
<evidence type="ECO:0000313" key="3">
    <source>
        <dbReference type="Proteomes" id="UP001155027"/>
    </source>
</evidence>
<evidence type="ECO:0000256" key="1">
    <source>
        <dbReference type="HAMAP-Rule" id="MF_00386"/>
    </source>
</evidence>
<dbReference type="PANTHER" id="PTHR33383:SF1">
    <property type="entry name" value="MEMBRANE PROTEIN INSERTION EFFICIENCY FACTOR-RELATED"/>
    <property type="match status" value="1"/>
</dbReference>
<comment type="subcellular location">
    <subcellularLocation>
        <location evidence="1">Cell membrane</location>
        <topology evidence="1">Peripheral membrane protein</topology>
        <orientation evidence="1">Cytoplasmic side</orientation>
    </subcellularLocation>
</comment>
<dbReference type="NCBIfam" id="TIGR00278">
    <property type="entry name" value="membrane protein insertion efficiency factor YidD"/>
    <property type="match status" value="1"/>
</dbReference>
<reference evidence="2" key="1">
    <citation type="submission" date="2022-08" db="EMBL/GenBank/DDBJ databases">
        <title>Genomic Encyclopedia of Type Strains, Phase V (KMG-V): Genome sequencing to study the core and pangenomes of soil and plant-associated prokaryotes.</title>
        <authorList>
            <person name="Whitman W."/>
        </authorList>
    </citation>
    <scope>NUCLEOTIDE SEQUENCE</scope>
    <source>
        <strain evidence="2">0</strain>
    </source>
</reference>
<proteinExistence type="inferred from homology"/>
<comment type="similarity">
    <text evidence="1">Belongs to the UPF0161 family.</text>
</comment>
<sequence length="106" mass="12129">MNNLSFLMRRALSLLARLPRLLLIGLVRLYQLVLSPHLGRTCRFHPTCSAYAIQAFREYGALKGLVLTVHRLLRCHPWGGHGYDPPRWFDEEHPAADGRPQAAEEQ</sequence>
<dbReference type="EMBL" id="JANUAU010000008">
    <property type="protein sequence ID" value="MCS3678654.1"/>
    <property type="molecule type" value="Genomic_DNA"/>
</dbReference>
<keyword evidence="1" id="KW-1003">Cell membrane</keyword>
<protein>
    <recommendedName>
        <fullName evidence="1">Putative membrane protein insertion efficiency factor</fullName>
    </recommendedName>
</protein>
<dbReference type="PANTHER" id="PTHR33383">
    <property type="entry name" value="MEMBRANE PROTEIN INSERTION EFFICIENCY FACTOR-RELATED"/>
    <property type="match status" value="1"/>
</dbReference>
<dbReference type="SMART" id="SM01234">
    <property type="entry name" value="Haemolytic"/>
    <property type="match status" value="1"/>
</dbReference>
<dbReference type="GO" id="GO:0005886">
    <property type="term" value="C:plasma membrane"/>
    <property type="evidence" value="ECO:0007669"/>
    <property type="project" value="UniProtKB-SubCell"/>
</dbReference>
<dbReference type="Pfam" id="PF01809">
    <property type="entry name" value="YidD"/>
    <property type="match status" value="1"/>
</dbReference>
<evidence type="ECO:0000313" key="2">
    <source>
        <dbReference type="EMBL" id="MCS3678654.1"/>
    </source>
</evidence>
<dbReference type="Proteomes" id="UP001155027">
    <property type="component" value="Unassembled WGS sequence"/>
</dbReference>
<dbReference type="HAMAP" id="MF_00386">
    <property type="entry name" value="UPF0161_YidD"/>
    <property type="match status" value="1"/>
</dbReference>
<gene>
    <name evidence="2" type="ORF">GGP71_002593</name>
</gene>
<organism evidence="2 3">
    <name type="scientific">Salinibacter ruber</name>
    <dbReference type="NCBI Taxonomy" id="146919"/>
    <lineage>
        <taxon>Bacteria</taxon>
        <taxon>Pseudomonadati</taxon>
        <taxon>Rhodothermota</taxon>
        <taxon>Rhodothermia</taxon>
        <taxon>Rhodothermales</taxon>
        <taxon>Salinibacteraceae</taxon>
        <taxon>Salinibacter</taxon>
    </lineage>
</organism>